<dbReference type="Pfam" id="PF13472">
    <property type="entry name" value="Lipase_GDSL_2"/>
    <property type="match status" value="1"/>
</dbReference>
<sequence>MKKRSFLRLGIYCRVPAARTPRMMRYIAALLLTVALHLPVIRAAPQPSQLCSCSDLLWRPAPPHIPEVINWHSKLLQELSEAESFGGYDVLFYGDSITMRWRDDWPANDWGDKPLPPNTPGGTPTGVFNATFRSKYTAGIMGIGSDTTANLWWRIVNGELPLTSPPKVAVILIGTNDIGAIETCLKDGGAELEAAAGTSSRMRHMVAYMRRNAPDMHVVIVGILPRGAWTLDSKLMWPNRMTAAVNAVNTASEGLTMEDDMIHYVNCGEGLTIPSNNTVNGRLLPDELHPNTDGYRILASCLGPVVDNLVVWGPTKNNTRLQDIPDSYTSTCDGYTGVKTASLSYNANTKRRPDRNHKKTQIPRRGVRNPQKRDLPLSVMASLKSGDNNEDVSKFRLSLVPKKFTKVVHFIRHGEGFHNIGYEGNLDAHLTPFGWHQAEALKQHIKALQPPLDIQVVIVSPLMRTLETAAGVFGGGSTAAQPLMLRQDGRPREVSAHDAIGLPNYLPFVATEMCRERMGPNLCDQRRPLHLTKEHFPGVDFSTVQTNDDVLWGKVHAEHHMTGEYDMGESEDAVTLRGIKFLRWLMTRPESRIAVVAHAGFIRHTLSAFADDLQPGSQEDLTREFHNCEMRTVVLSDTGIQAPADPTAFPGGRQWLDGVAMAAQSGAV</sequence>
<dbReference type="InterPro" id="IPR050275">
    <property type="entry name" value="PGM_Phosphatase"/>
</dbReference>
<dbReference type="InterPro" id="IPR013830">
    <property type="entry name" value="SGNH_hydro"/>
</dbReference>
<dbReference type="InterPro" id="IPR029033">
    <property type="entry name" value="His_PPase_superfam"/>
</dbReference>
<dbReference type="Proteomes" id="UP001491310">
    <property type="component" value="Unassembled WGS sequence"/>
</dbReference>
<evidence type="ECO:0000256" key="1">
    <source>
        <dbReference type="ARBA" id="ARBA00038362"/>
    </source>
</evidence>
<feature type="region of interest" description="Disordered" evidence="2">
    <location>
        <begin position="343"/>
        <end position="373"/>
    </location>
</feature>
<feature type="signal peptide" evidence="3">
    <location>
        <begin position="1"/>
        <end position="43"/>
    </location>
</feature>
<dbReference type="PANTHER" id="PTHR48100:SF1">
    <property type="entry name" value="HISTIDINE PHOSPHATASE FAMILY PROTEIN-RELATED"/>
    <property type="match status" value="1"/>
</dbReference>
<dbReference type="Pfam" id="PF00300">
    <property type="entry name" value="His_Phos_1"/>
    <property type="match status" value="2"/>
</dbReference>
<dbReference type="PANTHER" id="PTHR48100">
    <property type="entry name" value="BROAD-SPECIFICITY PHOSPHATASE YOR283W-RELATED"/>
    <property type="match status" value="1"/>
</dbReference>
<protein>
    <recommendedName>
        <fullName evidence="4">SGNH hydrolase-type esterase domain-containing protein</fullName>
    </recommendedName>
</protein>
<organism evidence="5 6">
    <name type="scientific">Coccomyxa subellipsoidea</name>
    <dbReference type="NCBI Taxonomy" id="248742"/>
    <lineage>
        <taxon>Eukaryota</taxon>
        <taxon>Viridiplantae</taxon>
        <taxon>Chlorophyta</taxon>
        <taxon>core chlorophytes</taxon>
        <taxon>Trebouxiophyceae</taxon>
        <taxon>Trebouxiophyceae incertae sedis</taxon>
        <taxon>Coccomyxaceae</taxon>
        <taxon>Coccomyxa</taxon>
    </lineage>
</organism>
<proteinExistence type="inferred from homology"/>
<dbReference type="CDD" id="cd07067">
    <property type="entry name" value="HP_PGM_like"/>
    <property type="match status" value="1"/>
</dbReference>
<dbReference type="InterPro" id="IPR036514">
    <property type="entry name" value="SGNH_hydro_sf"/>
</dbReference>
<dbReference type="SUPFAM" id="SSF52266">
    <property type="entry name" value="SGNH hydrolase"/>
    <property type="match status" value="1"/>
</dbReference>
<comment type="caution">
    <text evidence="5">The sequence shown here is derived from an EMBL/GenBank/DDBJ whole genome shotgun (WGS) entry which is preliminary data.</text>
</comment>
<dbReference type="SMART" id="SM00855">
    <property type="entry name" value="PGAM"/>
    <property type="match status" value="1"/>
</dbReference>
<gene>
    <name evidence="5" type="ORF">WJX75_009810</name>
</gene>
<feature type="domain" description="SGNH hydrolase-type esterase" evidence="4">
    <location>
        <begin position="92"/>
        <end position="297"/>
    </location>
</feature>
<dbReference type="Gene3D" id="3.40.50.1110">
    <property type="entry name" value="SGNH hydrolase"/>
    <property type="match status" value="1"/>
</dbReference>
<accession>A0ABR2Z5F8</accession>
<evidence type="ECO:0000259" key="4">
    <source>
        <dbReference type="Pfam" id="PF13472"/>
    </source>
</evidence>
<feature type="compositionally biased region" description="Basic residues" evidence="2">
    <location>
        <begin position="349"/>
        <end position="367"/>
    </location>
</feature>
<keyword evidence="6" id="KW-1185">Reference proteome</keyword>
<evidence type="ECO:0000256" key="2">
    <source>
        <dbReference type="SAM" id="MobiDB-lite"/>
    </source>
</evidence>
<dbReference type="Gene3D" id="3.40.50.1240">
    <property type="entry name" value="Phosphoglycerate mutase-like"/>
    <property type="match status" value="1"/>
</dbReference>
<name>A0ABR2Z5F8_9CHLO</name>
<evidence type="ECO:0000313" key="6">
    <source>
        <dbReference type="Proteomes" id="UP001491310"/>
    </source>
</evidence>
<evidence type="ECO:0000313" key="5">
    <source>
        <dbReference type="EMBL" id="KAK9919166.1"/>
    </source>
</evidence>
<comment type="similarity">
    <text evidence="1">Belongs to the phosphoglycerate mutase family.</text>
</comment>
<feature type="chain" id="PRO_5046342248" description="SGNH hydrolase-type esterase domain-containing protein" evidence="3">
    <location>
        <begin position="44"/>
        <end position="668"/>
    </location>
</feature>
<dbReference type="SUPFAM" id="SSF53254">
    <property type="entry name" value="Phosphoglycerate mutase-like"/>
    <property type="match status" value="1"/>
</dbReference>
<reference evidence="5 6" key="1">
    <citation type="journal article" date="2024" name="Nat. Commun.">
        <title>Phylogenomics reveals the evolutionary origins of lichenization in chlorophyte algae.</title>
        <authorList>
            <person name="Puginier C."/>
            <person name="Libourel C."/>
            <person name="Otte J."/>
            <person name="Skaloud P."/>
            <person name="Haon M."/>
            <person name="Grisel S."/>
            <person name="Petersen M."/>
            <person name="Berrin J.G."/>
            <person name="Delaux P.M."/>
            <person name="Dal Grande F."/>
            <person name="Keller J."/>
        </authorList>
    </citation>
    <scope>NUCLEOTIDE SEQUENCE [LARGE SCALE GENOMIC DNA]</scope>
    <source>
        <strain evidence="5 6">SAG 216-7</strain>
    </source>
</reference>
<dbReference type="EMBL" id="JALJOT010000001">
    <property type="protein sequence ID" value="KAK9919166.1"/>
    <property type="molecule type" value="Genomic_DNA"/>
</dbReference>
<keyword evidence="3" id="KW-0732">Signal</keyword>
<evidence type="ECO:0000256" key="3">
    <source>
        <dbReference type="SAM" id="SignalP"/>
    </source>
</evidence>
<dbReference type="InterPro" id="IPR013078">
    <property type="entry name" value="His_Pase_superF_clade-1"/>
</dbReference>